<name>A0ABT7DZY0_9NEIS</name>
<dbReference type="PANTHER" id="PTHR31377">
    <property type="entry name" value="AGMATINE DEIMINASE-RELATED"/>
    <property type="match status" value="1"/>
</dbReference>
<dbReference type="Proteomes" id="UP001172778">
    <property type="component" value="Unassembled WGS sequence"/>
</dbReference>
<keyword evidence="1 2" id="KW-0378">Hydrolase</keyword>
<dbReference type="Gene3D" id="3.75.10.10">
    <property type="entry name" value="L-arginine/glycine Amidinotransferase, Chain A"/>
    <property type="match status" value="1"/>
</dbReference>
<sequence length="350" mass="38426">MLSPITPASLGFSMPAEWTAHERCWLAFPCREELWGGEAELTRARVAYAKVAQAINEFEAVCMVARPEDATLARSLCGSNIEVMELPIDDSWMRDQGPTFVTNAKGEVAGVDWIFNCWGGLFPDFENDAAVAGRMLDAIGASRFEAPLVLEGGAFHVDGRGSLLTTAQCLLHPNRNPRLSREQIEQMLCSYLGVRNIIWLGNGLFDDHTDGHVDDIACFVNETTILAQRCDDPFRPNYAAWQDNQRRLAAARDVEGKPYQVVTLPEPAPRHLADAKNHYVSLSYVNFYPANGGIVMPVFGDPSDDEAVGVIRELFPQRKVITLPVAEIFGGGGGIHCITQQQPAGPLAKL</sequence>
<dbReference type="PANTHER" id="PTHR31377:SF0">
    <property type="entry name" value="AGMATINE DEIMINASE-RELATED"/>
    <property type="match status" value="1"/>
</dbReference>
<comment type="caution">
    <text evidence="3">The sequence shown here is derived from an EMBL/GenBank/DDBJ whole genome shotgun (WGS) entry which is preliminary data.</text>
</comment>
<dbReference type="EC" id="3.5.3.12" evidence="2"/>
<evidence type="ECO:0000256" key="1">
    <source>
        <dbReference type="ARBA" id="ARBA00022801"/>
    </source>
</evidence>
<accession>A0ABT7DZY0</accession>
<organism evidence="3 4">
    <name type="scientific">Parachitinimonas caeni</name>
    <dbReference type="NCBI Taxonomy" id="3031301"/>
    <lineage>
        <taxon>Bacteria</taxon>
        <taxon>Pseudomonadati</taxon>
        <taxon>Pseudomonadota</taxon>
        <taxon>Betaproteobacteria</taxon>
        <taxon>Neisseriales</taxon>
        <taxon>Chitinibacteraceae</taxon>
        <taxon>Parachitinimonas</taxon>
    </lineage>
</organism>
<reference evidence="3" key="1">
    <citation type="submission" date="2023-03" db="EMBL/GenBank/DDBJ databases">
        <title>Chitinimonas shenzhenensis gen. nov., sp. nov., a novel member of family Burkholderiaceae isolated from activated sludge collected in Shen Zhen, China.</title>
        <authorList>
            <person name="Wang X."/>
        </authorList>
    </citation>
    <scope>NUCLEOTIDE SEQUENCE</scope>
    <source>
        <strain evidence="3">DQS-5</strain>
    </source>
</reference>
<evidence type="ECO:0000313" key="4">
    <source>
        <dbReference type="Proteomes" id="UP001172778"/>
    </source>
</evidence>
<dbReference type="EMBL" id="JARRAF010000021">
    <property type="protein sequence ID" value="MDK2125613.1"/>
    <property type="molecule type" value="Genomic_DNA"/>
</dbReference>
<evidence type="ECO:0000256" key="2">
    <source>
        <dbReference type="HAMAP-Rule" id="MF_01841"/>
    </source>
</evidence>
<evidence type="ECO:0000313" key="3">
    <source>
        <dbReference type="EMBL" id="MDK2125613.1"/>
    </source>
</evidence>
<dbReference type="RefSeq" id="WP_284101920.1">
    <property type="nucleotide sequence ID" value="NZ_JARRAF010000021.1"/>
</dbReference>
<gene>
    <name evidence="2" type="primary">aguA</name>
    <name evidence="3" type="ORF">PZA18_16280</name>
</gene>
<dbReference type="HAMAP" id="MF_01841">
    <property type="entry name" value="Agmatine_deimin"/>
    <property type="match status" value="1"/>
</dbReference>
<comment type="catalytic activity">
    <reaction evidence="2">
        <text>agmatine + H2O = N-carbamoylputrescine + NH4(+)</text>
        <dbReference type="Rhea" id="RHEA:18037"/>
        <dbReference type="ChEBI" id="CHEBI:15377"/>
        <dbReference type="ChEBI" id="CHEBI:28938"/>
        <dbReference type="ChEBI" id="CHEBI:58145"/>
        <dbReference type="ChEBI" id="CHEBI:58318"/>
        <dbReference type="EC" id="3.5.3.12"/>
    </reaction>
</comment>
<comment type="similarity">
    <text evidence="2">Belongs to the agmatine deiminase family.</text>
</comment>
<proteinExistence type="inferred from homology"/>
<keyword evidence="4" id="KW-1185">Reference proteome</keyword>
<dbReference type="InterPro" id="IPR007466">
    <property type="entry name" value="Peptidyl-Arg-deiminase_porph"/>
</dbReference>
<feature type="active site" description="Amidino-cysteine intermediate" evidence="2">
    <location>
        <position position="337"/>
    </location>
</feature>
<dbReference type="Pfam" id="PF04371">
    <property type="entry name" value="PAD_porph"/>
    <property type="match status" value="1"/>
</dbReference>
<protein>
    <recommendedName>
        <fullName evidence="2">Putative agmatine deiminase</fullName>
        <ecNumber evidence="2">3.5.3.12</ecNumber>
    </recommendedName>
    <alternativeName>
        <fullName evidence="2">Agmatine iminohydrolase</fullName>
    </alternativeName>
</protein>
<dbReference type="InterPro" id="IPR017754">
    <property type="entry name" value="Agmatine_deiminase"/>
</dbReference>
<dbReference type="SUPFAM" id="SSF55909">
    <property type="entry name" value="Pentein"/>
    <property type="match status" value="1"/>
</dbReference>